<proteinExistence type="predicted"/>
<evidence type="ECO:0000313" key="1">
    <source>
        <dbReference type="EMBL" id="KAJ2995767.1"/>
    </source>
</evidence>
<dbReference type="EMBL" id="JAPDGR010000121">
    <property type="protein sequence ID" value="KAJ2995767.1"/>
    <property type="molecule type" value="Genomic_DNA"/>
</dbReference>
<accession>A0ACC1PLY4</accession>
<name>A0ACC1PLY4_9PEZI</name>
<organism evidence="1 2">
    <name type="scientific">Xylaria curta</name>
    <dbReference type="NCBI Taxonomy" id="42375"/>
    <lineage>
        <taxon>Eukaryota</taxon>
        <taxon>Fungi</taxon>
        <taxon>Dikarya</taxon>
        <taxon>Ascomycota</taxon>
        <taxon>Pezizomycotina</taxon>
        <taxon>Sordariomycetes</taxon>
        <taxon>Xylariomycetidae</taxon>
        <taxon>Xylariales</taxon>
        <taxon>Xylariaceae</taxon>
        <taxon>Xylaria</taxon>
    </lineage>
</organism>
<sequence length="946" mass="107050">MPVLHCIVTSRSQESLAADSNNLAIVENPSRNEIQSSKESAKWGRQASPFSLTTRLKVETTGNEIRVELADIFNSRNEPDGYTLKGLFLRDFFSHTPKREYLTKELEDALHSSEYAKTLLILDGLDEVSECLHKNSEMYSFLEFLLTRPDVIITCRPSARLPDTLRLDLELETLGFYPSQIMEYLKAAFSAPEKVEEIGIFLQEHRLLYSLVRISIQLDALCLIWGEERRSKHASLRTLTTIYIAIEDRLWRKDVDRLDRLPKGKAEEVGKNEMKGFNGDIVTLLGCLAFNGMYHNVVEFQPEYRDVVLEYVGRYNNNLTLSEILEKVSFLRTSDPLLKPAERSYHFLHLTYQEYFAAKYFVQHWPGVIELEYHLDFKDRESNIKTSPKKFLQKFKYDERYDMVWRFATGLLDKGEGGTNDQQTALDALRSLPDLPDRIVDALLPLLRNAGHAVQKKAAKILAHQSKLSKEAKATLKTLAENSNASIQYTAAVALNQQSHLPNYTFTAFIQLLKSSGNWHLREQATDALGEQSNFQCFTADIMLLLKDEDYDTRGRAVRVLGKQFKLSKDTTNTLKNLLHADETGFRNHAAEVIAEQSNPSSKTLEDLIMRLEKKKRYIREIKTGDEKYPLFPGLNPLDLLELSRAVETDAKGTISGKAGQVSQSGIEALTKILEGSMGWVAAAADALSDIPNLPKATIQALITVLQRQYPDNQHEAIRVLETRTRLSDEAGTVLVSLLKGLGQDYRRDTAMIRGVAKIIMKVSSNWSISLIGTFVPLLADTDMYVRFTAARVLGMQSKIPEEIVVSIVKQLEHENQGGQFTTTRAIGMESVLIDKILEALEVSSGSERSLGQRYLLPANKNKGVEVDRQGGSLTRLATVRSLYGSFLVRSFREHLWLEINEDSSLSVHLPNGSRKTILGIGSEDEVLSWQRLWIPEEYQLYNSIE</sequence>
<reference evidence="1" key="1">
    <citation type="submission" date="2022-10" db="EMBL/GenBank/DDBJ databases">
        <title>Genome Sequence of Xylaria curta.</title>
        <authorList>
            <person name="Buettner E."/>
        </authorList>
    </citation>
    <scope>NUCLEOTIDE SEQUENCE</scope>
    <source>
        <strain evidence="1">Babe10</strain>
    </source>
</reference>
<protein>
    <submittedName>
        <fullName evidence="1">Uncharacterized protein</fullName>
    </submittedName>
</protein>
<comment type="caution">
    <text evidence="1">The sequence shown here is derived from an EMBL/GenBank/DDBJ whole genome shotgun (WGS) entry which is preliminary data.</text>
</comment>
<dbReference type="Proteomes" id="UP001143856">
    <property type="component" value="Unassembled WGS sequence"/>
</dbReference>
<keyword evidence="2" id="KW-1185">Reference proteome</keyword>
<gene>
    <name evidence="1" type="ORF">NUW58_g1175</name>
</gene>
<evidence type="ECO:0000313" key="2">
    <source>
        <dbReference type="Proteomes" id="UP001143856"/>
    </source>
</evidence>